<organism evidence="2 3">
    <name type="scientific">Candidatus Woesebacteria bacterium GW2011_GWA1_39_21</name>
    <dbReference type="NCBI Taxonomy" id="1618550"/>
    <lineage>
        <taxon>Bacteria</taxon>
        <taxon>Candidatus Woeseibacteriota</taxon>
    </lineage>
</organism>
<dbReference type="PANTHER" id="PTHR43630">
    <property type="entry name" value="POLY-BETA-1,6-N-ACETYL-D-GLUCOSAMINE SYNTHASE"/>
    <property type="match status" value="1"/>
</dbReference>
<reference evidence="2 3" key="1">
    <citation type="journal article" date="2015" name="Nature">
        <title>rRNA introns, odd ribosomes, and small enigmatic genomes across a large radiation of phyla.</title>
        <authorList>
            <person name="Brown C.T."/>
            <person name="Hug L.A."/>
            <person name="Thomas B.C."/>
            <person name="Sharon I."/>
            <person name="Castelle C.J."/>
            <person name="Singh A."/>
            <person name="Wilkins M.J."/>
            <person name="Williams K.H."/>
            <person name="Banfield J.F."/>
        </authorList>
    </citation>
    <scope>NUCLEOTIDE SEQUENCE [LARGE SCALE GENOMIC DNA]</scope>
</reference>
<dbReference type="STRING" id="1618550.UT39_C0017G0002"/>
<dbReference type="Pfam" id="PF00535">
    <property type="entry name" value="Glycos_transf_2"/>
    <property type="match status" value="1"/>
</dbReference>
<comment type="caution">
    <text evidence="2">The sequence shown here is derived from an EMBL/GenBank/DDBJ whole genome shotgun (WGS) entry which is preliminary data.</text>
</comment>
<dbReference type="AlphaFoldDB" id="A0A0G0N5H3"/>
<protein>
    <submittedName>
        <fullName evidence="2">Putative beta-1,3-galactosyltransferase</fullName>
    </submittedName>
</protein>
<feature type="domain" description="Glycosyltransferase 2-like" evidence="1">
    <location>
        <begin position="7"/>
        <end position="126"/>
    </location>
</feature>
<dbReference type="PANTHER" id="PTHR43630:SF2">
    <property type="entry name" value="GLYCOSYLTRANSFERASE"/>
    <property type="match status" value="1"/>
</dbReference>
<proteinExistence type="predicted"/>
<name>A0A0G0N5H3_9BACT</name>
<dbReference type="EMBL" id="LBWP01000017">
    <property type="protein sequence ID" value="KKR10638.1"/>
    <property type="molecule type" value="Genomic_DNA"/>
</dbReference>
<dbReference type="GO" id="GO:0016757">
    <property type="term" value="F:glycosyltransferase activity"/>
    <property type="evidence" value="ECO:0007669"/>
    <property type="project" value="UniProtKB-KW"/>
</dbReference>
<dbReference type="InterPro" id="IPR001173">
    <property type="entry name" value="Glyco_trans_2-like"/>
</dbReference>
<sequence length="279" mass="32294">MKRVFVTIIVPTFNEEKNIENCLVSIKRQTYKNYEIIVVDGLNSRDNTYEISKKYAAVFKFGRERSQQRNYGVEKSKGKYIFFIDADMQLQQSVVSDCMQAVKEGCVSVTVPERSIGEGYWSKCKALEKNLYIGDDAIEAPRFFEKKLFLKVGGYNEKMISGEDWDLRRRFADLGKIGRTKSFINHYEGRLTLLGDLKKKLYYAKTSESYLSNNVKGLSDVLKFIFRPAYFLKWRAIVSDPFHAVGFIVMKFSELLVGGFGAIIFKKKFWEKLGIVRLL</sequence>
<dbReference type="SUPFAM" id="SSF53448">
    <property type="entry name" value="Nucleotide-diphospho-sugar transferases"/>
    <property type="match status" value="1"/>
</dbReference>
<evidence type="ECO:0000313" key="2">
    <source>
        <dbReference type="EMBL" id="KKR10638.1"/>
    </source>
</evidence>
<keyword evidence="2" id="KW-0808">Transferase</keyword>
<dbReference type="Gene3D" id="3.90.550.10">
    <property type="entry name" value="Spore Coat Polysaccharide Biosynthesis Protein SpsA, Chain A"/>
    <property type="match status" value="1"/>
</dbReference>
<dbReference type="InterPro" id="IPR029044">
    <property type="entry name" value="Nucleotide-diphossugar_trans"/>
</dbReference>
<evidence type="ECO:0000259" key="1">
    <source>
        <dbReference type="Pfam" id="PF00535"/>
    </source>
</evidence>
<accession>A0A0G0N5H3</accession>
<keyword evidence="2" id="KW-0328">Glycosyltransferase</keyword>
<gene>
    <name evidence="2" type="ORF">UT39_C0017G0002</name>
</gene>
<dbReference type="Proteomes" id="UP000034246">
    <property type="component" value="Unassembled WGS sequence"/>
</dbReference>
<evidence type="ECO:0000313" key="3">
    <source>
        <dbReference type="Proteomes" id="UP000034246"/>
    </source>
</evidence>